<name>A0A7V7QHC5_9FIRM</name>
<dbReference type="AlphaFoldDB" id="A0A7V7QHC5"/>
<keyword evidence="9" id="KW-1185">Reference proteome</keyword>
<feature type="domain" description="Flagellar hook-associated protein 2 C-terminal" evidence="7">
    <location>
        <begin position="227"/>
        <end position="501"/>
    </location>
</feature>
<dbReference type="OrthoDB" id="9776025at2"/>
<keyword evidence="3 5" id="KW-0175">Coiled coil</keyword>
<keyword evidence="5" id="KW-0964">Secreted</keyword>
<dbReference type="Pfam" id="PF07195">
    <property type="entry name" value="FliD_C"/>
    <property type="match status" value="1"/>
</dbReference>
<dbReference type="RefSeq" id="WP_151148338.1">
    <property type="nucleotide sequence ID" value="NZ_WAGX01000008.1"/>
</dbReference>
<sequence length="514" mass="55628">MALRLTGMYSGLDTDSIISQLMKAQRTKVEAVEKKKTKLEWKVEAWNSLNSKLYSLYTGTIDNLRFTTAYANKATTISDSSVATITASSSAITGTQELAVKQLAKSGYLTGAKISSLDNTKLTESSTLSQLTGYTASGTGTIQVTTGSGTTTNIEVSGDTKISEVLTKLKAAGVGASFDATNQRIFVNSKASGAEANFTITSTDADGKNVLGALGLDVDNGAVKIEGQDAKIVLNGAEFTSSSNSFSINGLNILARQETGTTTGADGKTVDKTVTISTERDYQGMYDTIKNFITQYNEIIKAMDGAYNADSAKGYEPLTDEEKEAMTEDQIKKWEAKIKDSILRRDDTLSSITTMMKSTMQSVFTINGQKYSLSSFGIDTASYFSTDADEKGVYHIDGNSEDSKTSSKSNKLMSAITSDPETVVSFFTSLAKEMYTKLGTRYKFIDGIRSSDKVYDDKLMDSQIDDYEDEIKKLEKKFTAMEDRYYSQFSAMETALAKLQKNSSALAGLLGSSS</sequence>
<dbReference type="Pfam" id="PF02465">
    <property type="entry name" value="FliD_N"/>
    <property type="match status" value="1"/>
</dbReference>
<dbReference type="PANTHER" id="PTHR30288:SF0">
    <property type="entry name" value="FLAGELLAR HOOK-ASSOCIATED PROTEIN 2"/>
    <property type="match status" value="1"/>
</dbReference>
<dbReference type="GO" id="GO:0005576">
    <property type="term" value="C:extracellular region"/>
    <property type="evidence" value="ECO:0007669"/>
    <property type="project" value="UniProtKB-SubCell"/>
</dbReference>
<evidence type="ECO:0000256" key="5">
    <source>
        <dbReference type="RuleBase" id="RU362066"/>
    </source>
</evidence>
<organism evidence="8 9">
    <name type="scientific">Candidatus Galacturonatibacter soehngenii</name>
    <dbReference type="NCBI Taxonomy" id="2307010"/>
    <lineage>
        <taxon>Bacteria</taxon>
        <taxon>Bacillati</taxon>
        <taxon>Bacillota</taxon>
        <taxon>Clostridia</taxon>
        <taxon>Lachnospirales</taxon>
        <taxon>Lachnospiraceae</taxon>
        <taxon>Candidatus Galacturonatibacter</taxon>
    </lineage>
</organism>
<evidence type="ECO:0000256" key="2">
    <source>
        <dbReference type="ARBA" id="ARBA00011255"/>
    </source>
</evidence>
<protein>
    <recommendedName>
        <fullName evidence="5">Flagellar hook-associated protein 2</fullName>
        <shortName evidence="5">HAP2</shortName>
    </recommendedName>
    <alternativeName>
        <fullName evidence="5">Flagellar cap protein</fullName>
    </alternativeName>
</protein>
<dbReference type="PANTHER" id="PTHR30288">
    <property type="entry name" value="FLAGELLAR CAP/ASSEMBLY PROTEIN FLID"/>
    <property type="match status" value="1"/>
</dbReference>
<comment type="subcellular location">
    <subcellularLocation>
        <location evidence="5">Secreted</location>
    </subcellularLocation>
    <subcellularLocation>
        <location evidence="5">Bacterial flagellum</location>
    </subcellularLocation>
</comment>
<comment type="similarity">
    <text evidence="1 5">Belongs to the FliD family.</text>
</comment>
<keyword evidence="8" id="KW-0969">Cilium</keyword>
<comment type="caution">
    <text evidence="8">The sequence shown here is derived from an EMBL/GenBank/DDBJ whole genome shotgun (WGS) entry which is preliminary data.</text>
</comment>
<evidence type="ECO:0000256" key="3">
    <source>
        <dbReference type="ARBA" id="ARBA00023054"/>
    </source>
</evidence>
<keyword evidence="8" id="KW-0966">Cell projection</keyword>
<gene>
    <name evidence="8" type="primary">fliD</name>
    <name evidence="8" type="ORF">F7O84_17710</name>
</gene>
<reference evidence="8 9" key="2">
    <citation type="submission" date="2020-02" db="EMBL/GenBank/DDBJ databases">
        <title>Candidatus Galacturonibacter soehngenii shows hetero-acetogenic catabolism of galacturonic acid but lacks a canonical carbon monoxide dehydrogenase/acetyl-CoA synthase complex.</title>
        <authorList>
            <person name="Diender M."/>
            <person name="Stouten G.R."/>
            <person name="Petersen J.F."/>
            <person name="Nielsen P.H."/>
            <person name="Dueholm M.S."/>
            <person name="Pronk J.T."/>
            <person name="Van Loosdrecht M.C.M."/>
        </authorList>
    </citation>
    <scope>NUCLEOTIDE SEQUENCE [LARGE SCALE GENOMIC DNA]</scope>
    <source>
        <strain evidence="8">GalUA</strain>
    </source>
</reference>
<dbReference type="GO" id="GO:0007155">
    <property type="term" value="P:cell adhesion"/>
    <property type="evidence" value="ECO:0007669"/>
    <property type="project" value="InterPro"/>
</dbReference>
<evidence type="ECO:0000313" key="9">
    <source>
        <dbReference type="Proteomes" id="UP000461768"/>
    </source>
</evidence>
<evidence type="ECO:0000259" key="6">
    <source>
        <dbReference type="Pfam" id="PF02465"/>
    </source>
</evidence>
<accession>A0A7V7QHC5</accession>
<dbReference type="InterPro" id="IPR010809">
    <property type="entry name" value="FliD_C"/>
</dbReference>
<proteinExistence type="inferred from homology"/>
<dbReference type="InterPro" id="IPR040026">
    <property type="entry name" value="FliD"/>
</dbReference>
<keyword evidence="4 5" id="KW-0975">Bacterial flagellum</keyword>
<dbReference type="InterPro" id="IPR003481">
    <property type="entry name" value="FliD_N"/>
</dbReference>
<comment type="function">
    <text evidence="5">Required for morphogenesis and for the elongation of the flagellar filament by facilitating polymerization of the flagellin monomers at the tip of growing filament. Forms a capping structure, which prevents flagellin subunits (transported through the central channel of the flagellum) from leaking out without polymerization at the distal end.</text>
</comment>
<evidence type="ECO:0000256" key="1">
    <source>
        <dbReference type="ARBA" id="ARBA00009764"/>
    </source>
</evidence>
<evidence type="ECO:0000259" key="7">
    <source>
        <dbReference type="Pfam" id="PF07195"/>
    </source>
</evidence>
<dbReference type="GO" id="GO:0071973">
    <property type="term" value="P:bacterial-type flagellum-dependent cell motility"/>
    <property type="evidence" value="ECO:0007669"/>
    <property type="project" value="TreeGrafter"/>
</dbReference>
<dbReference type="GO" id="GO:0009421">
    <property type="term" value="C:bacterial-type flagellum filament cap"/>
    <property type="evidence" value="ECO:0007669"/>
    <property type="project" value="InterPro"/>
</dbReference>
<dbReference type="GO" id="GO:0009424">
    <property type="term" value="C:bacterial-type flagellum hook"/>
    <property type="evidence" value="ECO:0007669"/>
    <property type="project" value="UniProtKB-UniRule"/>
</dbReference>
<dbReference type="EMBL" id="WAGX01000008">
    <property type="protein sequence ID" value="KAB1434324.1"/>
    <property type="molecule type" value="Genomic_DNA"/>
</dbReference>
<evidence type="ECO:0000313" key="8">
    <source>
        <dbReference type="EMBL" id="KAB1434324.1"/>
    </source>
</evidence>
<evidence type="ECO:0000256" key="4">
    <source>
        <dbReference type="ARBA" id="ARBA00023143"/>
    </source>
</evidence>
<reference evidence="8 9" key="1">
    <citation type="submission" date="2019-09" db="EMBL/GenBank/DDBJ databases">
        <authorList>
            <person name="Valk L.C."/>
        </authorList>
    </citation>
    <scope>NUCLEOTIDE SEQUENCE [LARGE SCALE GENOMIC DNA]</scope>
    <source>
        <strain evidence="8">GalUA</strain>
    </source>
</reference>
<feature type="coiled-coil region" evidence="5">
    <location>
        <begin position="457"/>
        <end position="484"/>
    </location>
</feature>
<keyword evidence="8" id="KW-0282">Flagellum</keyword>
<comment type="subunit">
    <text evidence="2 5">Homopentamer.</text>
</comment>
<dbReference type="Proteomes" id="UP000461768">
    <property type="component" value="Unassembled WGS sequence"/>
</dbReference>
<feature type="domain" description="Flagellar hook-associated protein 2 N-terminal" evidence="6">
    <location>
        <begin position="10"/>
        <end position="106"/>
    </location>
</feature>